<accession>A0A368H2N3</accession>
<keyword evidence="1" id="KW-0472">Membrane</keyword>
<reference evidence="2 3" key="1">
    <citation type="submission" date="2014-10" db="EMBL/GenBank/DDBJ databases">
        <title>Draft genome of the hookworm Ancylostoma caninum.</title>
        <authorList>
            <person name="Mitreva M."/>
        </authorList>
    </citation>
    <scope>NUCLEOTIDE SEQUENCE [LARGE SCALE GENOMIC DNA]</scope>
    <source>
        <strain evidence="2 3">Baltimore</strain>
    </source>
</reference>
<dbReference type="OrthoDB" id="5849892at2759"/>
<feature type="transmembrane region" description="Helical" evidence="1">
    <location>
        <begin position="75"/>
        <end position="103"/>
    </location>
</feature>
<dbReference type="EMBL" id="JOJR01000019">
    <property type="protein sequence ID" value="RCN50861.1"/>
    <property type="molecule type" value="Genomic_DNA"/>
</dbReference>
<protein>
    <submittedName>
        <fullName evidence="2">Uncharacterized protein</fullName>
    </submittedName>
</protein>
<keyword evidence="3" id="KW-1185">Reference proteome</keyword>
<keyword evidence="1" id="KW-0812">Transmembrane</keyword>
<name>A0A368H2N3_ANCCA</name>
<feature type="transmembrane region" description="Helical" evidence="1">
    <location>
        <begin position="16"/>
        <end position="37"/>
    </location>
</feature>
<feature type="transmembrane region" description="Helical" evidence="1">
    <location>
        <begin position="143"/>
        <end position="165"/>
    </location>
</feature>
<dbReference type="Proteomes" id="UP000252519">
    <property type="component" value="Unassembled WGS sequence"/>
</dbReference>
<feature type="transmembrane region" description="Helical" evidence="1">
    <location>
        <begin position="43"/>
        <end position="63"/>
    </location>
</feature>
<gene>
    <name evidence="2" type="ORF">ANCCAN_03079</name>
</gene>
<evidence type="ECO:0000313" key="2">
    <source>
        <dbReference type="EMBL" id="RCN50861.1"/>
    </source>
</evidence>
<organism evidence="2 3">
    <name type="scientific">Ancylostoma caninum</name>
    <name type="common">Dog hookworm</name>
    <dbReference type="NCBI Taxonomy" id="29170"/>
    <lineage>
        <taxon>Eukaryota</taxon>
        <taxon>Metazoa</taxon>
        <taxon>Ecdysozoa</taxon>
        <taxon>Nematoda</taxon>
        <taxon>Chromadorea</taxon>
        <taxon>Rhabditida</taxon>
        <taxon>Rhabditina</taxon>
        <taxon>Rhabditomorpha</taxon>
        <taxon>Strongyloidea</taxon>
        <taxon>Ancylostomatidae</taxon>
        <taxon>Ancylostomatinae</taxon>
        <taxon>Ancylostoma</taxon>
    </lineage>
</organism>
<comment type="caution">
    <text evidence="2">The sequence shown here is derived from an EMBL/GenBank/DDBJ whole genome shotgun (WGS) entry which is preliminary data.</text>
</comment>
<keyword evidence="1" id="KW-1133">Transmembrane helix</keyword>
<dbReference type="AlphaFoldDB" id="A0A368H2N3"/>
<sequence length="244" mass="27768">MKACGIPIKVASKCMVVFESIVTKLQLIISICSIVYSPTWLPVFINFAFLIFAMFSLATYSFCWKKRNNIFALPILIYETVTIFWIMIWVYASITAITTGYLWSLEWLGGPQSDRAAVSHDITDERYVDPNETNPETKKAIKYGSIILVVSIVVFILKVVAWSIARRVFKELRKERIEAMEEKARGELSGLNDSENAKELDEVPFNGGYFDERKAAFSPVMQELSPILPTKPSRLSPTPRESYI</sequence>
<dbReference type="STRING" id="29170.A0A368H2N3"/>
<proteinExistence type="predicted"/>
<evidence type="ECO:0000256" key="1">
    <source>
        <dbReference type="SAM" id="Phobius"/>
    </source>
</evidence>
<evidence type="ECO:0000313" key="3">
    <source>
        <dbReference type="Proteomes" id="UP000252519"/>
    </source>
</evidence>